<protein>
    <submittedName>
        <fullName evidence="3">3-oxoadipate enol-lactonase</fullName>
    </submittedName>
</protein>
<name>A0A089WMC2_9PSED</name>
<dbReference type="Gene3D" id="3.40.50.1820">
    <property type="entry name" value="alpha/beta hydrolase"/>
    <property type="match status" value="1"/>
</dbReference>
<dbReference type="RefSeq" id="WP_038413057.1">
    <property type="nucleotide sequence ID" value="NZ_CP009455.1"/>
</dbReference>
<gene>
    <name evidence="3" type="ORF">LK03_14725</name>
</gene>
<evidence type="ECO:0000259" key="2">
    <source>
        <dbReference type="Pfam" id="PF00561"/>
    </source>
</evidence>
<proteinExistence type="predicted"/>
<dbReference type="AlphaFoldDB" id="A0A089WMC2"/>
<organism evidence="3 4">
    <name type="scientific">Pseudomonas cremoricolorata</name>
    <dbReference type="NCBI Taxonomy" id="157783"/>
    <lineage>
        <taxon>Bacteria</taxon>
        <taxon>Pseudomonadati</taxon>
        <taxon>Pseudomonadota</taxon>
        <taxon>Gammaproteobacteria</taxon>
        <taxon>Pseudomonadales</taxon>
        <taxon>Pseudomonadaceae</taxon>
        <taxon>Pseudomonas</taxon>
    </lineage>
</organism>
<dbReference type="PRINTS" id="PR00412">
    <property type="entry name" value="EPOXHYDRLASE"/>
</dbReference>
<dbReference type="KEGG" id="psw:LK03_14725"/>
<dbReference type="eggNOG" id="COG2267">
    <property type="taxonomic scope" value="Bacteria"/>
</dbReference>
<accession>A0A089WMC2</accession>
<dbReference type="InterPro" id="IPR029058">
    <property type="entry name" value="AB_hydrolase_fold"/>
</dbReference>
<dbReference type="GO" id="GO:0016020">
    <property type="term" value="C:membrane"/>
    <property type="evidence" value="ECO:0007669"/>
    <property type="project" value="TreeGrafter"/>
</dbReference>
<keyword evidence="4" id="KW-1185">Reference proteome</keyword>
<evidence type="ECO:0000256" key="1">
    <source>
        <dbReference type="ARBA" id="ARBA00022801"/>
    </source>
</evidence>
<sequence>MIQPVAERTPAGTSYFSQGQGQPVVLIHGVGLNKEMWGGQVVGLAADYRVICYDMLGHGQSRVPAADTPLQGYADQLAELLDHLQIPQATVIGFSMGGLVARAFALAYAQRVSALVVLNSVFNRSPEQSAGVIARAAQAAELGPDANVDAALERWFSREYKAANPAQVAALRQVLANNDPQGYHTTYSLFATQDMYRADDLGRIQVPTLIATGELDAGSTPAMARQLAARIPNAQCAVLAEQRHMMPVEAPREVNKMLLDFLRQARTLTESAKGIVA</sequence>
<dbReference type="InterPro" id="IPR050266">
    <property type="entry name" value="AB_hydrolase_sf"/>
</dbReference>
<evidence type="ECO:0000313" key="4">
    <source>
        <dbReference type="Proteomes" id="UP000029493"/>
    </source>
</evidence>
<dbReference type="PANTHER" id="PTHR43798:SF31">
    <property type="entry name" value="AB HYDROLASE SUPERFAMILY PROTEIN YCLE"/>
    <property type="match status" value="1"/>
</dbReference>
<reference evidence="3 4" key="1">
    <citation type="submission" date="2014-09" db="EMBL/GenBank/DDBJ databases">
        <authorList>
            <person name="Chan K.-G."/>
        </authorList>
    </citation>
    <scope>NUCLEOTIDE SEQUENCE [LARGE SCALE GENOMIC DNA]</scope>
    <source>
        <strain evidence="3 4">ND07</strain>
    </source>
</reference>
<dbReference type="EMBL" id="CP009455">
    <property type="protein sequence ID" value="AIR90465.1"/>
    <property type="molecule type" value="Genomic_DNA"/>
</dbReference>
<feature type="domain" description="AB hydrolase-1" evidence="2">
    <location>
        <begin position="23"/>
        <end position="250"/>
    </location>
</feature>
<dbReference type="STRING" id="157783.LK03_14725"/>
<keyword evidence="1" id="KW-0378">Hydrolase</keyword>
<dbReference type="PANTHER" id="PTHR43798">
    <property type="entry name" value="MONOACYLGLYCEROL LIPASE"/>
    <property type="match status" value="1"/>
</dbReference>
<dbReference type="OrthoDB" id="9785847at2"/>
<dbReference type="InterPro" id="IPR000073">
    <property type="entry name" value="AB_hydrolase_1"/>
</dbReference>
<dbReference type="SUPFAM" id="SSF53474">
    <property type="entry name" value="alpha/beta-Hydrolases"/>
    <property type="match status" value="1"/>
</dbReference>
<dbReference type="InterPro" id="IPR000639">
    <property type="entry name" value="Epox_hydrolase-like"/>
</dbReference>
<dbReference type="GO" id="GO:0016787">
    <property type="term" value="F:hydrolase activity"/>
    <property type="evidence" value="ECO:0007669"/>
    <property type="project" value="UniProtKB-KW"/>
</dbReference>
<dbReference type="PRINTS" id="PR00111">
    <property type="entry name" value="ABHYDROLASE"/>
</dbReference>
<dbReference type="Pfam" id="PF00561">
    <property type="entry name" value="Abhydrolase_1"/>
    <property type="match status" value="1"/>
</dbReference>
<dbReference type="Proteomes" id="UP000029493">
    <property type="component" value="Chromosome"/>
</dbReference>
<evidence type="ECO:0000313" key="3">
    <source>
        <dbReference type="EMBL" id="AIR90465.1"/>
    </source>
</evidence>